<dbReference type="Proteomes" id="UP000272238">
    <property type="component" value="Unassembled WGS sequence"/>
</dbReference>
<gene>
    <name evidence="2" type="ORF">D8M03_02230</name>
</gene>
<feature type="compositionally biased region" description="Basic and acidic residues" evidence="1">
    <location>
        <begin position="11"/>
        <end position="23"/>
    </location>
</feature>
<proteinExistence type="predicted"/>
<comment type="caution">
    <text evidence="2">The sequence shown here is derived from an EMBL/GenBank/DDBJ whole genome shotgun (WGS) entry which is preliminary data.</text>
</comment>
<dbReference type="RefSeq" id="WP_121213052.1">
    <property type="nucleotide sequence ID" value="NZ_JAMYWW010000001.1"/>
</dbReference>
<accession>A0A494ZAS8</accession>
<evidence type="ECO:0000256" key="1">
    <source>
        <dbReference type="SAM" id="MobiDB-lite"/>
    </source>
</evidence>
<sequence>MGSKKGILDPNSDKTHKNWEKPKFQKSQMNGETKITPHNERLRKGDFDARQL</sequence>
<organism evidence="2 3">
    <name type="scientific">Ureibacillus endophyticus</name>
    <dbReference type="NCBI Taxonomy" id="1978490"/>
    <lineage>
        <taxon>Bacteria</taxon>
        <taxon>Bacillati</taxon>
        <taxon>Bacillota</taxon>
        <taxon>Bacilli</taxon>
        <taxon>Bacillales</taxon>
        <taxon>Caryophanaceae</taxon>
        <taxon>Ureibacillus</taxon>
    </lineage>
</organism>
<feature type="region of interest" description="Disordered" evidence="1">
    <location>
        <begin position="1"/>
        <end position="52"/>
    </location>
</feature>
<evidence type="ECO:0000313" key="3">
    <source>
        <dbReference type="Proteomes" id="UP000272238"/>
    </source>
</evidence>
<keyword evidence="3" id="KW-1185">Reference proteome</keyword>
<dbReference type="AlphaFoldDB" id="A0A494ZAS8"/>
<evidence type="ECO:0000313" key="2">
    <source>
        <dbReference type="EMBL" id="RKQ19513.1"/>
    </source>
</evidence>
<protein>
    <submittedName>
        <fullName evidence="2">YpzG family protein</fullName>
    </submittedName>
</protein>
<dbReference type="OrthoDB" id="2454841at2"/>
<feature type="compositionally biased region" description="Basic and acidic residues" evidence="1">
    <location>
        <begin position="35"/>
        <end position="52"/>
    </location>
</feature>
<dbReference type="InterPro" id="IPR025413">
    <property type="entry name" value="YpzG-like"/>
</dbReference>
<dbReference type="Pfam" id="PF14139">
    <property type="entry name" value="YpzG"/>
    <property type="match status" value="1"/>
</dbReference>
<name>A0A494ZAS8_9BACL</name>
<reference evidence="2 3" key="1">
    <citation type="journal article" date="2016" name="Antonie Van Leeuwenhoek">
        <title>Lysinibacillus endophyticus sp. nov., an indole-3-acetic acid producing endophytic bacterium isolated from corn root (Zea mays cv. Xinken-5).</title>
        <authorList>
            <person name="Yu J."/>
            <person name="Guan X."/>
            <person name="Liu C."/>
            <person name="Xiang W."/>
            <person name="Yu Z."/>
            <person name="Liu X."/>
            <person name="Wang G."/>
        </authorList>
    </citation>
    <scope>NUCLEOTIDE SEQUENCE [LARGE SCALE GENOMIC DNA]</scope>
    <source>
        <strain evidence="2 3">DSM 100506</strain>
    </source>
</reference>
<dbReference type="EMBL" id="RBZN01000003">
    <property type="protein sequence ID" value="RKQ19513.1"/>
    <property type="molecule type" value="Genomic_DNA"/>
</dbReference>